<dbReference type="PROSITE" id="PS00924">
    <property type="entry name" value="ASP_GLU_RACEMASE_2"/>
    <property type="match status" value="1"/>
</dbReference>
<dbReference type="InterPro" id="IPR001920">
    <property type="entry name" value="Asp/Glu_race"/>
</dbReference>
<sequence>MNVYKTTFDLYAPQGSTIIQRGCKLLCPMIERRWGRIHGDYLTDELIRLYLEALPKEIDTLILGCTHYPLIRDKISKYFKKNIVDPAVETTEDLLRELGRIKIKNGEVNMEKIDFIVSGKKEFFIDLAETFLEERIDNIRTLKLM</sequence>
<dbReference type="AlphaFoldDB" id="A0A9W6GK14"/>
<name>A0A9W6GK14_9FUSO</name>
<evidence type="ECO:0008006" key="3">
    <source>
        <dbReference type="Google" id="ProtNLM"/>
    </source>
</evidence>
<proteinExistence type="predicted"/>
<protein>
    <recommendedName>
        <fullName evidence="3">Glutamate racemase</fullName>
    </recommendedName>
</protein>
<dbReference type="InterPro" id="IPR033134">
    <property type="entry name" value="Asp/Glu_racemase_AS_2"/>
</dbReference>
<dbReference type="SUPFAM" id="SSF53681">
    <property type="entry name" value="Aspartate/glutamate racemase"/>
    <property type="match status" value="1"/>
</dbReference>
<gene>
    <name evidence="1" type="ORF">PM10SUCC1_12070</name>
</gene>
<dbReference type="GO" id="GO:0016855">
    <property type="term" value="F:racemase and epimerase activity, acting on amino acids and derivatives"/>
    <property type="evidence" value="ECO:0007669"/>
    <property type="project" value="InterPro"/>
</dbReference>
<dbReference type="Proteomes" id="UP001144471">
    <property type="component" value="Unassembled WGS sequence"/>
</dbReference>
<evidence type="ECO:0000313" key="2">
    <source>
        <dbReference type="Proteomes" id="UP001144471"/>
    </source>
</evidence>
<organism evidence="1 2">
    <name type="scientific">Propionigenium maris DSM 9537</name>
    <dbReference type="NCBI Taxonomy" id="1123000"/>
    <lineage>
        <taxon>Bacteria</taxon>
        <taxon>Fusobacteriati</taxon>
        <taxon>Fusobacteriota</taxon>
        <taxon>Fusobacteriia</taxon>
        <taxon>Fusobacteriales</taxon>
        <taxon>Fusobacteriaceae</taxon>
        <taxon>Propionigenium</taxon>
    </lineage>
</organism>
<comment type="caution">
    <text evidence="1">The sequence shown here is derived from an EMBL/GenBank/DDBJ whole genome shotgun (WGS) entry which is preliminary data.</text>
</comment>
<evidence type="ECO:0000313" key="1">
    <source>
        <dbReference type="EMBL" id="GLI55693.1"/>
    </source>
</evidence>
<dbReference type="EMBL" id="BSDY01000005">
    <property type="protein sequence ID" value="GLI55693.1"/>
    <property type="molecule type" value="Genomic_DNA"/>
</dbReference>
<keyword evidence="2" id="KW-1185">Reference proteome</keyword>
<dbReference type="Gene3D" id="3.40.50.1860">
    <property type="match status" value="1"/>
</dbReference>
<reference evidence="1" key="1">
    <citation type="submission" date="2022-12" db="EMBL/GenBank/DDBJ databases">
        <title>Reference genome sequencing for broad-spectrum identification of bacterial and archaeal isolates by mass spectrometry.</title>
        <authorList>
            <person name="Sekiguchi Y."/>
            <person name="Tourlousse D.M."/>
        </authorList>
    </citation>
    <scope>NUCLEOTIDE SEQUENCE</scope>
    <source>
        <strain evidence="1">10succ1</strain>
    </source>
</reference>
<accession>A0A9W6GK14</accession>